<comment type="catalytic activity">
    <reaction evidence="7">
        <text>L-serine + acetyl-CoA = O-acetyl-L-serine + CoA</text>
        <dbReference type="Rhea" id="RHEA:24560"/>
        <dbReference type="ChEBI" id="CHEBI:33384"/>
        <dbReference type="ChEBI" id="CHEBI:57287"/>
        <dbReference type="ChEBI" id="CHEBI:57288"/>
        <dbReference type="ChEBI" id="CHEBI:58340"/>
        <dbReference type="EC" id="2.3.1.30"/>
    </reaction>
</comment>
<evidence type="ECO:0000256" key="4">
    <source>
        <dbReference type="ARBA" id="ARBA00022679"/>
    </source>
</evidence>
<gene>
    <name evidence="8" type="ORF">ENU66_00860</name>
</gene>
<accession>A0A7V3ZWH0</accession>
<keyword evidence="5" id="KW-0677">Repeat</keyword>
<organism evidence="8">
    <name type="scientific">candidate division WOR-3 bacterium</name>
    <dbReference type="NCBI Taxonomy" id="2052148"/>
    <lineage>
        <taxon>Bacteria</taxon>
        <taxon>Bacteria division WOR-3</taxon>
    </lineage>
</organism>
<comment type="caution">
    <text evidence="8">The sequence shown here is derived from an EMBL/GenBank/DDBJ whole genome shotgun (WGS) entry which is preliminary data.</text>
</comment>
<dbReference type="InterPro" id="IPR011004">
    <property type="entry name" value="Trimer_LpxA-like_sf"/>
</dbReference>
<dbReference type="SUPFAM" id="SSF51161">
    <property type="entry name" value="Trimeric LpxA-like enzymes"/>
    <property type="match status" value="1"/>
</dbReference>
<dbReference type="FunFam" id="2.160.10.10:FF:000007">
    <property type="entry name" value="Serine acetyltransferase"/>
    <property type="match status" value="1"/>
</dbReference>
<dbReference type="InterPro" id="IPR001451">
    <property type="entry name" value="Hexapep"/>
</dbReference>
<dbReference type="Pfam" id="PF00132">
    <property type="entry name" value="Hexapep"/>
    <property type="match status" value="1"/>
</dbReference>
<dbReference type="GO" id="GO:0019344">
    <property type="term" value="P:cysteine biosynthetic process"/>
    <property type="evidence" value="ECO:0007669"/>
    <property type="project" value="UniProtKB-ARBA"/>
</dbReference>
<reference evidence="8" key="1">
    <citation type="journal article" date="2020" name="mSystems">
        <title>Genome- and Community-Level Interaction Insights into Carbon Utilization and Element Cycling Functions of Hydrothermarchaeota in Hydrothermal Sediment.</title>
        <authorList>
            <person name="Zhou Z."/>
            <person name="Liu Y."/>
            <person name="Xu W."/>
            <person name="Pan J."/>
            <person name="Luo Z.H."/>
            <person name="Li M."/>
        </authorList>
    </citation>
    <scope>NUCLEOTIDE SEQUENCE [LARGE SCALE GENOMIC DNA]</scope>
    <source>
        <strain evidence="8">SpSt-69</strain>
    </source>
</reference>
<dbReference type="GO" id="GO:0170039">
    <property type="term" value="P:proteinogenic amino acid metabolic process"/>
    <property type="evidence" value="ECO:0007669"/>
    <property type="project" value="UniProtKB-ARBA"/>
</dbReference>
<evidence type="ECO:0000256" key="6">
    <source>
        <dbReference type="ARBA" id="ARBA00023315"/>
    </source>
</evidence>
<dbReference type="CDD" id="cd03354">
    <property type="entry name" value="LbH_SAT"/>
    <property type="match status" value="1"/>
</dbReference>
<protein>
    <recommendedName>
        <fullName evidence="2">serine O-acetyltransferase</fullName>
        <ecNumber evidence="2">2.3.1.30</ecNumber>
    </recommendedName>
</protein>
<keyword evidence="6" id="KW-0012">Acyltransferase</keyword>
<dbReference type="EC" id="2.3.1.30" evidence="2"/>
<dbReference type="InterPro" id="IPR045304">
    <property type="entry name" value="LbH_SAT"/>
</dbReference>
<keyword evidence="3" id="KW-0028">Amino-acid biosynthesis</keyword>
<evidence type="ECO:0000313" key="8">
    <source>
        <dbReference type="EMBL" id="HGL16883.1"/>
    </source>
</evidence>
<evidence type="ECO:0000256" key="3">
    <source>
        <dbReference type="ARBA" id="ARBA00022605"/>
    </source>
</evidence>
<sequence>MLTLKESLYGVRLFTQFLILGKQYREVRLAIKKDKEALKRLDPAFESPYQYLFHAGFQSLKLYRYSHMFYEAGFRFIAFAIYHLSRILYGVDIHPAAIIKPGVVIDHGVGLVIGSTAVVGSGTILYHGVTLGSKNLSTGKRHPTLGRNVFVGAGAKILGPVKIGDGAKIGANSVVLNDVPENATAVGIPAKIIIKKDITTKNSKNSDDSNCLYEDEEGHCLRLYINY</sequence>
<dbReference type="InterPro" id="IPR018357">
    <property type="entry name" value="Hexapep_transf_CS"/>
</dbReference>
<dbReference type="InterPro" id="IPR053376">
    <property type="entry name" value="Serine_acetyltransferase"/>
</dbReference>
<dbReference type="PANTHER" id="PTHR42811">
    <property type="entry name" value="SERINE ACETYLTRANSFERASE"/>
    <property type="match status" value="1"/>
</dbReference>
<evidence type="ECO:0000256" key="1">
    <source>
        <dbReference type="ARBA" id="ARBA00007274"/>
    </source>
</evidence>
<proteinExistence type="inferred from homology"/>
<dbReference type="EMBL" id="DTDJ01000011">
    <property type="protein sequence ID" value="HGL16883.1"/>
    <property type="molecule type" value="Genomic_DNA"/>
</dbReference>
<evidence type="ECO:0000256" key="5">
    <source>
        <dbReference type="ARBA" id="ARBA00022737"/>
    </source>
</evidence>
<comment type="similarity">
    <text evidence="1">Belongs to the transferase hexapeptide repeat family.</text>
</comment>
<dbReference type="GO" id="GO:0009001">
    <property type="term" value="F:serine O-acetyltransferase activity"/>
    <property type="evidence" value="ECO:0007669"/>
    <property type="project" value="UniProtKB-EC"/>
</dbReference>
<dbReference type="GO" id="GO:0170033">
    <property type="term" value="P:L-amino acid metabolic process"/>
    <property type="evidence" value="ECO:0007669"/>
    <property type="project" value="UniProtKB-ARBA"/>
</dbReference>
<dbReference type="Gene3D" id="1.10.3130.10">
    <property type="entry name" value="serine acetyltransferase, domain 1"/>
    <property type="match status" value="1"/>
</dbReference>
<evidence type="ECO:0000256" key="7">
    <source>
        <dbReference type="ARBA" id="ARBA00049486"/>
    </source>
</evidence>
<name>A0A7V3ZWH0_UNCW3</name>
<evidence type="ECO:0000256" key="2">
    <source>
        <dbReference type="ARBA" id="ARBA00013266"/>
    </source>
</evidence>
<dbReference type="PROSITE" id="PS00101">
    <property type="entry name" value="HEXAPEP_TRANSFERASES"/>
    <property type="match status" value="1"/>
</dbReference>
<dbReference type="NCBIfam" id="NF041874">
    <property type="entry name" value="EPS_EpsC"/>
    <property type="match status" value="1"/>
</dbReference>
<dbReference type="InterPro" id="IPR042122">
    <property type="entry name" value="Ser_AcTrfase_N_sf"/>
</dbReference>
<dbReference type="Gene3D" id="2.160.10.10">
    <property type="entry name" value="Hexapeptide repeat proteins"/>
    <property type="match status" value="1"/>
</dbReference>
<dbReference type="AlphaFoldDB" id="A0A7V3ZWH0"/>
<keyword evidence="4 8" id="KW-0808">Transferase</keyword>